<evidence type="ECO:0000313" key="2">
    <source>
        <dbReference type="EMBL" id="KAA6382006.1"/>
    </source>
</evidence>
<protein>
    <recommendedName>
        <fullName evidence="1">ATP-grasp domain-containing protein</fullName>
    </recommendedName>
</protein>
<sequence>MEFLIQKTEGFSNHNKINYDFAVALLNGLQYLQWKDKDAKHYVNVCYTVDEYFDKHPNKYLYCIEKKVCPIGSVEFVCDYYEKLYGIQHRPKPINIPECLIPYSNRPIRIIDFKEGDETLYTERQLFMKSMDVIKHPNNDSREYRTFVENGKILDIKQYAGCNDIGISNRYDIKKIEELIQIYEENGQTPPYYTLDFMVDNNKETIYLMEIHDFFSVGLYGFNALPKIPYMFYRWNLCWYHAWFGTKRPRVRVAVSRQTVQSNPQGNQNGPSGREFDSCYCLNQSSVEKKTCFE</sequence>
<dbReference type="InterPro" id="IPR041261">
    <property type="entry name" value="R2K_2"/>
</dbReference>
<accession>A0A5J4VI00</accession>
<reference evidence="2 3" key="1">
    <citation type="submission" date="2019-03" db="EMBL/GenBank/DDBJ databases">
        <title>Single cell metagenomics reveals metabolic interactions within the superorganism composed of flagellate Streblomastix strix and complex community of Bacteroidetes bacteria on its surface.</title>
        <authorList>
            <person name="Treitli S.C."/>
            <person name="Kolisko M."/>
            <person name="Husnik F."/>
            <person name="Keeling P."/>
            <person name="Hampl V."/>
        </authorList>
    </citation>
    <scope>NUCLEOTIDE SEQUENCE [LARGE SCALE GENOMIC DNA]</scope>
    <source>
        <strain evidence="2">ST1C</strain>
    </source>
</reference>
<name>A0A5J4VI00_9EUKA</name>
<evidence type="ECO:0000313" key="3">
    <source>
        <dbReference type="Proteomes" id="UP000324800"/>
    </source>
</evidence>
<dbReference type="Pfam" id="PF18299">
    <property type="entry name" value="R2K_2"/>
    <property type="match status" value="1"/>
</dbReference>
<dbReference type="EMBL" id="SNRW01007011">
    <property type="protein sequence ID" value="KAA6382006.1"/>
    <property type="molecule type" value="Genomic_DNA"/>
</dbReference>
<gene>
    <name evidence="2" type="ORF">EZS28_022467</name>
</gene>
<organism evidence="2 3">
    <name type="scientific">Streblomastix strix</name>
    <dbReference type="NCBI Taxonomy" id="222440"/>
    <lineage>
        <taxon>Eukaryota</taxon>
        <taxon>Metamonada</taxon>
        <taxon>Preaxostyla</taxon>
        <taxon>Oxymonadida</taxon>
        <taxon>Streblomastigidae</taxon>
        <taxon>Streblomastix</taxon>
    </lineage>
</organism>
<comment type="caution">
    <text evidence="2">The sequence shown here is derived from an EMBL/GenBank/DDBJ whole genome shotgun (WGS) entry which is preliminary data.</text>
</comment>
<evidence type="ECO:0000259" key="1">
    <source>
        <dbReference type="Pfam" id="PF18299"/>
    </source>
</evidence>
<dbReference type="Proteomes" id="UP000324800">
    <property type="component" value="Unassembled WGS sequence"/>
</dbReference>
<dbReference type="AlphaFoldDB" id="A0A5J4VI00"/>
<feature type="domain" description="ATP-grasp" evidence="1">
    <location>
        <begin position="141"/>
        <end position="223"/>
    </location>
</feature>
<proteinExistence type="predicted"/>